<dbReference type="Pfam" id="PF00073">
    <property type="entry name" value="Rhv"/>
    <property type="match status" value="1"/>
</dbReference>
<evidence type="ECO:0000259" key="5">
    <source>
        <dbReference type="Pfam" id="PF08762"/>
    </source>
</evidence>
<evidence type="ECO:0000259" key="4">
    <source>
        <dbReference type="Pfam" id="PF00073"/>
    </source>
</evidence>
<dbReference type="InterPro" id="IPR029053">
    <property type="entry name" value="Viral_coat"/>
</dbReference>
<evidence type="ECO:0000256" key="3">
    <source>
        <dbReference type="ARBA" id="ARBA00022844"/>
    </source>
</evidence>
<dbReference type="Pfam" id="PF11492">
    <property type="entry name" value="Dicistro_VP4"/>
    <property type="match status" value="1"/>
</dbReference>
<dbReference type="SUPFAM" id="SSF88633">
    <property type="entry name" value="Positive stranded ssRNA viruses"/>
    <property type="match status" value="3"/>
</dbReference>
<sequence length="784" mass="84873">MKTTLVSQEQAITGTTNFMNSEDQKVATRDLYHDVARGLNKATTVGYTQDIKDFLMKPVVMGYNAVTTQSAGTALYNDIIYGNILGNAVMTNKVSGFLGLRATAVIRMQVNANRFQAGRLIMVYIPQGNIANTYPGMRLRNLRSITQLPRVELDLATESEVTMEIPYISPAPYYNLITGEGELGRLCIYVYSPLATGAGSTVFDVTYWGSLKDIELVTPAVAQMAERIRSKKTKKGSYQEQEAKAMGVPPISSALSGLARVSETLSSIPVLTPLATPATWVLNCMAGIASVFGYSKPLHEGKTDKVQIVTQPNMQNEDGIDVSANMGLSATNKLTILPGFAGTTVDEMALTHLVQLPAYWKTVSWTTSNNLGDVLLTFDVDPMQFATSNVVNLWSTVDAIPLTYFQGFFEFWKGSIVLIIKIVKTPYHSGRFSICYNPGGSGATSSALSDYVLRDVVDIADQNEFRFVIPYASTRQYSRAARLTGLGSATEKTGCVTIRVINALVAPDTVDTGVQMIMEVCGGPDYEMMCPRRTDWAPIIVSGWAAQMNDVAPNKNKNVNEAELLALGSASIDTSTMDPAQYCVGEKVNSVLQLIKRYSPLKSLVFNSQNAAIDIRPFVIGACYSADVVSFAAYPTGDVLSCISPCFGYARGSVRMIVFAKGCDASGAMITAYAYPSTETTPLITSDLSLRAGQAISLQNQSGMNVIASANVPPYQQLHSRLSRMSSTGAVEPIDPWTSSMRLGFTTYDSSATPVNRQSVVYRAAGDDFTLGFFLGVPLATSFF</sequence>
<dbReference type="GO" id="GO:0005198">
    <property type="term" value="F:structural molecule activity"/>
    <property type="evidence" value="ECO:0007669"/>
    <property type="project" value="InterPro"/>
</dbReference>
<keyword evidence="2" id="KW-0167">Capsid protein</keyword>
<dbReference type="InterPro" id="IPR033703">
    <property type="entry name" value="Rhv-like"/>
</dbReference>
<gene>
    <name evidence="7" type="ORF">H1RhizoLitter1238_000002</name>
</gene>
<dbReference type="InterPro" id="IPR014872">
    <property type="entry name" value="Dicistrovirus_capsid-polyPr_C"/>
</dbReference>
<protein>
    <recommendedName>
        <fullName evidence="8">Picornavirus capsid domain-containing protein</fullName>
    </recommendedName>
</protein>
<reference evidence="7" key="1">
    <citation type="submission" date="2019-05" db="EMBL/GenBank/DDBJ databases">
        <title>Metatranscriptomic reconstruction reveals RNA viruses with the potential to shape carbon cycling in soil.</title>
        <authorList>
            <person name="Starr E.P."/>
            <person name="Nuccio E."/>
            <person name="Pett-Ridge J."/>
            <person name="Banfield J.F."/>
            <person name="Firestone M.K."/>
        </authorList>
    </citation>
    <scope>NUCLEOTIDE SEQUENCE</scope>
    <source>
        <strain evidence="7">H1_Rhizo_Litter_1_scaffold_238</strain>
    </source>
</reference>
<organism evidence="7">
    <name type="scientific">Picornavirales sp</name>
    <dbReference type="NCBI Taxonomy" id="1955153"/>
    <lineage>
        <taxon>Viruses</taxon>
        <taxon>Riboviria</taxon>
        <taxon>Orthornavirae</taxon>
        <taxon>Pisuviricota</taxon>
        <taxon>Pisoniviricetes</taxon>
        <taxon>Picornavirales</taxon>
    </lineage>
</organism>
<accession>A0A514D7P4</accession>
<evidence type="ECO:0000256" key="1">
    <source>
        <dbReference type="ARBA" id="ARBA00004328"/>
    </source>
</evidence>
<dbReference type="Pfam" id="PF08762">
    <property type="entry name" value="CRPV_capsid"/>
    <property type="match status" value="1"/>
</dbReference>
<dbReference type="GO" id="GO:0019028">
    <property type="term" value="C:viral capsid"/>
    <property type="evidence" value="ECO:0007669"/>
    <property type="project" value="UniProtKB-KW"/>
</dbReference>
<evidence type="ECO:0008006" key="8">
    <source>
        <dbReference type="Google" id="ProtNLM"/>
    </source>
</evidence>
<proteinExistence type="predicted"/>
<dbReference type="CDD" id="cd00205">
    <property type="entry name" value="rhv_like"/>
    <property type="match status" value="2"/>
</dbReference>
<dbReference type="InterPro" id="IPR001676">
    <property type="entry name" value="Picornavirus_capsid"/>
</dbReference>
<feature type="domain" description="Picornavirus capsid" evidence="4">
    <location>
        <begin position="87"/>
        <end position="178"/>
    </location>
</feature>
<comment type="subcellular location">
    <subcellularLocation>
        <location evidence="1">Virion</location>
    </subcellularLocation>
</comment>
<keyword evidence="3" id="KW-0946">Virion</keyword>
<evidence type="ECO:0000313" key="7">
    <source>
        <dbReference type="EMBL" id="QDH89622.1"/>
    </source>
</evidence>
<dbReference type="Gene3D" id="2.60.120.20">
    <property type="match status" value="3"/>
</dbReference>
<feature type="domain" description="Capsid protein VP4 dicistrovirus" evidence="6">
    <location>
        <begin position="240"/>
        <end position="294"/>
    </location>
</feature>
<dbReference type="EMBL" id="MN034927">
    <property type="protein sequence ID" value="QDH89622.1"/>
    <property type="molecule type" value="Genomic_RNA"/>
</dbReference>
<feature type="domain" description="Dicistrovirus capsid-polyprotein C-terminal" evidence="5">
    <location>
        <begin position="577"/>
        <end position="780"/>
    </location>
</feature>
<evidence type="ECO:0000256" key="2">
    <source>
        <dbReference type="ARBA" id="ARBA00022561"/>
    </source>
</evidence>
<evidence type="ECO:0000259" key="6">
    <source>
        <dbReference type="Pfam" id="PF11492"/>
    </source>
</evidence>
<name>A0A514D7P4_9VIRU</name>
<dbReference type="InterPro" id="IPR024343">
    <property type="entry name" value="VP4_dicistrovir"/>
</dbReference>